<evidence type="ECO:0000256" key="2">
    <source>
        <dbReference type="ARBA" id="ARBA00022771"/>
    </source>
</evidence>
<keyword evidence="7" id="KW-1185">Reference proteome</keyword>
<dbReference type="KEGG" id="slac:SKTS_08010"/>
<dbReference type="Pfam" id="PF00569">
    <property type="entry name" value="ZZ"/>
    <property type="match status" value="1"/>
</dbReference>
<evidence type="ECO:0000259" key="5">
    <source>
        <dbReference type="Pfam" id="PF00569"/>
    </source>
</evidence>
<evidence type="ECO:0000256" key="4">
    <source>
        <dbReference type="SAM" id="Phobius"/>
    </source>
</evidence>
<dbReference type="EMBL" id="AP022853">
    <property type="protein sequence ID" value="BCB25915.1"/>
    <property type="molecule type" value="Genomic_DNA"/>
</dbReference>
<reference evidence="7" key="1">
    <citation type="submission" date="2020-03" db="EMBL/GenBank/DDBJ databases">
        <title>Complete genome sequence of sulfur-oxidizing bacterium skT11.</title>
        <authorList>
            <person name="Kanda M."/>
            <person name="Kojima H."/>
            <person name="Fukui M."/>
        </authorList>
    </citation>
    <scope>NUCLEOTIDE SEQUENCE [LARGE SCALE GENOMIC DNA]</scope>
    <source>
        <strain evidence="7">skT11</strain>
    </source>
</reference>
<keyword evidence="3" id="KW-0862">Zinc</keyword>
<dbReference type="Gene3D" id="1.25.40.10">
    <property type="entry name" value="Tetratricopeptide repeat domain"/>
    <property type="match status" value="1"/>
</dbReference>
<feature type="transmembrane region" description="Helical" evidence="4">
    <location>
        <begin position="74"/>
        <end position="107"/>
    </location>
</feature>
<dbReference type="AlphaFoldDB" id="A0A6F8VAY3"/>
<keyword evidence="4" id="KW-0472">Membrane</keyword>
<dbReference type="InterPro" id="IPR011990">
    <property type="entry name" value="TPR-like_helical_dom_sf"/>
</dbReference>
<dbReference type="Proteomes" id="UP000502260">
    <property type="component" value="Chromosome"/>
</dbReference>
<sequence>MATIYCKSHPSVPARWTCPQCDVDLCSGCVKAGKNFTLCPVCKSPMAPLGMGNVITPFWLRIPKFFLYPARPVALIYIAVLALLSAFFGASGLFSALMQLVIFVVFVRYGYAALESSAQGHLDPPAVSSELVSGDLSLPFKQLAIFILMFASVGVAASLLGRFGAVVMLILVYLSLPASVMELATSHSFGAAINPANLFGTIRCIGWPYLVLWFFLVMLTASSAALQYLLPGMEHSFWATLLYDVVNMYFLLAMFHLMGYVIYQYHQILNYAVAVDFDETSESNVAKVEKPADPVNAQVALLLQEGKADAARQLLVEKIASAPGNLELRGKLHKLLVLAGDAQGLAESAQPFITLLMAEQKTRQAAEILRDCQRLVAEFRPANPDYTYPLMLQLRALREPQLAVKLAQNFHQRHDNHVELPNIYFLVAQIMCEELRQDQQAAKILGFLQSKFPQHELAPKIREYLALLGRLATAG</sequence>
<organism evidence="6 7">
    <name type="scientific">Sulfurimicrobium lacus</name>
    <dbReference type="NCBI Taxonomy" id="2715678"/>
    <lineage>
        <taxon>Bacteria</taxon>
        <taxon>Pseudomonadati</taxon>
        <taxon>Pseudomonadota</taxon>
        <taxon>Betaproteobacteria</taxon>
        <taxon>Nitrosomonadales</taxon>
        <taxon>Sulfuricellaceae</taxon>
        <taxon>Sulfurimicrobium</taxon>
    </lineage>
</organism>
<protein>
    <recommendedName>
        <fullName evidence="5">ZZ-type domain-containing protein</fullName>
    </recommendedName>
</protein>
<name>A0A6F8VAY3_9PROT</name>
<feature type="domain" description="ZZ-type" evidence="5">
    <location>
        <begin position="6"/>
        <end position="32"/>
    </location>
</feature>
<dbReference type="InterPro" id="IPR000433">
    <property type="entry name" value="Znf_ZZ"/>
</dbReference>
<evidence type="ECO:0000256" key="1">
    <source>
        <dbReference type="ARBA" id="ARBA00022723"/>
    </source>
</evidence>
<keyword evidence="2" id="KW-0863">Zinc-finger</keyword>
<keyword evidence="4" id="KW-1133">Transmembrane helix</keyword>
<accession>A0A6F8VAY3</accession>
<dbReference type="RefSeq" id="WP_173060747.1">
    <property type="nucleotide sequence ID" value="NZ_AP022853.1"/>
</dbReference>
<feature type="transmembrane region" description="Helical" evidence="4">
    <location>
        <begin position="207"/>
        <end position="229"/>
    </location>
</feature>
<keyword evidence="4" id="KW-0812">Transmembrane</keyword>
<feature type="transmembrane region" description="Helical" evidence="4">
    <location>
        <begin position="241"/>
        <end position="263"/>
    </location>
</feature>
<evidence type="ECO:0000313" key="7">
    <source>
        <dbReference type="Proteomes" id="UP000502260"/>
    </source>
</evidence>
<feature type="transmembrane region" description="Helical" evidence="4">
    <location>
        <begin position="143"/>
        <end position="176"/>
    </location>
</feature>
<evidence type="ECO:0000256" key="3">
    <source>
        <dbReference type="ARBA" id="ARBA00022833"/>
    </source>
</evidence>
<proteinExistence type="predicted"/>
<gene>
    <name evidence="6" type="ORF">SKTS_08010</name>
</gene>
<dbReference type="GO" id="GO:0008270">
    <property type="term" value="F:zinc ion binding"/>
    <property type="evidence" value="ECO:0007669"/>
    <property type="project" value="UniProtKB-KW"/>
</dbReference>
<evidence type="ECO:0000313" key="6">
    <source>
        <dbReference type="EMBL" id="BCB25915.1"/>
    </source>
</evidence>
<keyword evidence="1" id="KW-0479">Metal-binding</keyword>